<protein>
    <submittedName>
        <fullName evidence="3">Uncharacterized conserved protein, contains FIST_N domain</fullName>
    </submittedName>
</protein>
<evidence type="ECO:0000313" key="4">
    <source>
        <dbReference type="Proteomes" id="UP000198418"/>
    </source>
</evidence>
<dbReference type="Pfam" id="PF08495">
    <property type="entry name" value="FIST"/>
    <property type="match status" value="1"/>
</dbReference>
<dbReference type="OrthoDB" id="9807948at2"/>
<organism evidence="3 4">
    <name type="scientific">Rhodoblastus acidophilus</name>
    <name type="common">Rhodopseudomonas acidophila</name>
    <dbReference type="NCBI Taxonomy" id="1074"/>
    <lineage>
        <taxon>Bacteria</taxon>
        <taxon>Pseudomonadati</taxon>
        <taxon>Pseudomonadota</taxon>
        <taxon>Alphaproteobacteria</taxon>
        <taxon>Hyphomicrobiales</taxon>
        <taxon>Rhodoblastaceae</taxon>
        <taxon>Rhodoblastus</taxon>
    </lineage>
</organism>
<dbReference type="RefSeq" id="WP_088521470.1">
    <property type="nucleotide sequence ID" value="NZ_FYDG01000008.1"/>
</dbReference>
<evidence type="ECO:0000259" key="1">
    <source>
        <dbReference type="SMART" id="SM00897"/>
    </source>
</evidence>
<dbReference type="PANTHER" id="PTHR40252:SF2">
    <property type="entry name" value="BLR0328 PROTEIN"/>
    <property type="match status" value="1"/>
</dbReference>
<evidence type="ECO:0000313" key="3">
    <source>
        <dbReference type="EMBL" id="SNB77156.1"/>
    </source>
</evidence>
<feature type="domain" description="FIST C-domain" evidence="2">
    <location>
        <begin position="247"/>
        <end position="377"/>
    </location>
</feature>
<reference evidence="4" key="1">
    <citation type="submission" date="2017-06" db="EMBL/GenBank/DDBJ databases">
        <authorList>
            <person name="Varghese N."/>
            <person name="Submissions S."/>
        </authorList>
    </citation>
    <scope>NUCLEOTIDE SEQUENCE [LARGE SCALE GENOMIC DNA]</scope>
    <source>
        <strain evidence="4">DSM 137</strain>
    </source>
</reference>
<dbReference type="SMART" id="SM01204">
    <property type="entry name" value="FIST_C"/>
    <property type="match status" value="1"/>
</dbReference>
<dbReference type="SMART" id="SM00897">
    <property type="entry name" value="FIST"/>
    <property type="match status" value="1"/>
</dbReference>
<keyword evidence="4" id="KW-1185">Reference proteome</keyword>
<dbReference type="EMBL" id="FYDG01000008">
    <property type="protein sequence ID" value="SNB77156.1"/>
    <property type="molecule type" value="Genomic_DNA"/>
</dbReference>
<dbReference type="InterPro" id="IPR013702">
    <property type="entry name" value="FIST_domain_N"/>
</dbReference>
<dbReference type="Pfam" id="PF10442">
    <property type="entry name" value="FIST_C"/>
    <property type="match status" value="1"/>
</dbReference>
<gene>
    <name evidence="3" type="ORF">SAMN06265338_10886</name>
</gene>
<dbReference type="PANTHER" id="PTHR40252">
    <property type="entry name" value="BLR0328 PROTEIN"/>
    <property type="match status" value="1"/>
</dbReference>
<dbReference type="AlphaFoldDB" id="A0A212RWX5"/>
<dbReference type="Proteomes" id="UP000198418">
    <property type="component" value="Unassembled WGS sequence"/>
</dbReference>
<sequence>MGGSEQAERDGVLVACSGADNAEQAAREIAAEVARLSPDEAPRDALAGLICFVCANYDAGLFAAELSRALPGVPVYGCTTAGELTPSGWASRTVVALGFLRRDFALLAHLCEDLSHFSVEAGRAAFMATRDALIASDPRIEPEHCFGLLLIDGLCRREEAVISALYSALDDIPVVGGSAGDALSFDKTFMIRDGQVYSDAALLLLFHTRLPFAPFKCDYFEPTRAKLVVTDADTDLRIVRELNAEPAATEYAHAVGVMESKLEPSSFASHPVLVGVGGQYYARSIQKVNADGSLSFFCAIDEGLVLTVAKPRDPYESTLATFQDMEAQLGPVSLYIGFDCVLRRLDAERRQISRRLSELYRSHNVIGFNTYGEQFRSMHVNQTFTGIALGQRGREDAAG</sequence>
<proteinExistence type="predicted"/>
<accession>A0A212RWX5</accession>
<dbReference type="InterPro" id="IPR019494">
    <property type="entry name" value="FIST_C"/>
</dbReference>
<evidence type="ECO:0000259" key="2">
    <source>
        <dbReference type="SMART" id="SM01204"/>
    </source>
</evidence>
<name>A0A212RWX5_RHOAC</name>
<feature type="domain" description="FIST" evidence="1">
    <location>
        <begin position="44"/>
        <end position="246"/>
    </location>
</feature>